<protein>
    <recommendedName>
        <fullName evidence="6">Extracellular membrane protein CFEM domain-containing protein</fullName>
    </recommendedName>
</protein>
<keyword evidence="2" id="KW-0472">Membrane</keyword>
<reference evidence="4 5" key="1">
    <citation type="submission" date="2019-04" db="EMBL/GenBank/DDBJ databases">
        <title>Comparative genomics and transcriptomics to analyze fruiting body development in filamentous ascomycetes.</title>
        <authorList>
            <consortium name="DOE Joint Genome Institute"/>
            <person name="Lutkenhaus R."/>
            <person name="Traeger S."/>
            <person name="Breuer J."/>
            <person name="Kuo A."/>
            <person name="Lipzen A."/>
            <person name="Pangilinan J."/>
            <person name="Dilworth D."/>
            <person name="Sandor L."/>
            <person name="Poggeler S."/>
            <person name="Barry K."/>
            <person name="Grigoriev I.V."/>
            <person name="Nowrousian M."/>
        </authorList>
    </citation>
    <scope>NUCLEOTIDE SEQUENCE [LARGE SCALE GENOMIC DNA]</scope>
    <source>
        <strain evidence="4 5">CBS 389.68</strain>
    </source>
</reference>
<dbReference type="InParanoid" id="A0A4S2MYA1"/>
<accession>A0A4S2MYA1</accession>
<keyword evidence="2" id="KW-0812">Transmembrane</keyword>
<gene>
    <name evidence="4" type="ORF">EX30DRAFT_248647</name>
</gene>
<dbReference type="EMBL" id="ML220118">
    <property type="protein sequence ID" value="TGZ81543.1"/>
    <property type="molecule type" value="Genomic_DNA"/>
</dbReference>
<organism evidence="4 5">
    <name type="scientific">Ascodesmis nigricans</name>
    <dbReference type="NCBI Taxonomy" id="341454"/>
    <lineage>
        <taxon>Eukaryota</taxon>
        <taxon>Fungi</taxon>
        <taxon>Dikarya</taxon>
        <taxon>Ascomycota</taxon>
        <taxon>Pezizomycotina</taxon>
        <taxon>Pezizomycetes</taxon>
        <taxon>Pezizales</taxon>
        <taxon>Ascodesmidaceae</taxon>
        <taxon>Ascodesmis</taxon>
    </lineage>
</organism>
<evidence type="ECO:0008006" key="6">
    <source>
        <dbReference type="Google" id="ProtNLM"/>
    </source>
</evidence>
<evidence type="ECO:0000256" key="2">
    <source>
        <dbReference type="SAM" id="Phobius"/>
    </source>
</evidence>
<feature type="transmembrane region" description="Helical" evidence="2">
    <location>
        <begin position="214"/>
        <end position="236"/>
    </location>
</feature>
<feature type="chain" id="PRO_5020486230" description="Extracellular membrane protein CFEM domain-containing protein" evidence="3">
    <location>
        <begin position="22"/>
        <end position="423"/>
    </location>
</feature>
<dbReference type="AlphaFoldDB" id="A0A4S2MYA1"/>
<proteinExistence type="predicted"/>
<feature type="signal peptide" evidence="3">
    <location>
        <begin position="1"/>
        <end position="21"/>
    </location>
</feature>
<keyword evidence="2" id="KW-1133">Transmembrane helix</keyword>
<evidence type="ECO:0000313" key="5">
    <source>
        <dbReference type="Proteomes" id="UP000298138"/>
    </source>
</evidence>
<keyword evidence="3" id="KW-0732">Signal</keyword>
<keyword evidence="5" id="KW-1185">Reference proteome</keyword>
<sequence>MLSLPLSILLLALPALPLTSAALIPRQPLSASLRFLDVINTLPIPCRRNGCIGPLITDRFQLSLTEPIDLCGQPAQRVQDLRDAFYSCVDSPEHGCPGDGELRGLAAAVVEGICTDVQVVPATMTTAVESGLLTSTAVPTTTMESVKTTATTTTSESARVSSMVVTSVTASPIQSSTLLEMVTVTEIIEPTGSGMPEAVENNNRNSGSGLSGGAIAGLSVGIVISLLLLLVAFFVFRNRRAGRHEAHSMTLEPTPTARPMMRSAQAGWENLRSGPTTPSIKATPTLGLDTATRSRPASLVDTGLNRRRPDSEAALAMGAAPRFSYQPPTPMQRGEEDQEPVSPVSSLGDGASIMMGRGPARMPSVVSLEDAEYARSAPFEYEDGGGSWSGKASSPLSLAVAEEDRAASLKGAGLQGEGGARGE</sequence>
<evidence type="ECO:0000256" key="1">
    <source>
        <dbReference type="SAM" id="MobiDB-lite"/>
    </source>
</evidence>
<feature type="compositionally biased region" description="Polar residues" evidence="1">
    <location>
        <begin position="273"/>
        <end position="282"/>
    </location>
</feature>
<evidence type="ECO:0000256" key="3">
    <source>
        <dbReference type="SAM" id="SignalP"/>
    </source>
</evidence>
<dbReference type="Proteomes" id="UP000298138">
    <property type="component" value="Unassembled WGS sequence"/>
</dbReference>
<name>A0A4S2MYA1_9PEZI</name>
<feature type="region of interest" description="Disordered" evidence="1">
    <location>
        <begin position="272"/>
        <end position="345"/>
    </location>
</feature>
<evidence type="ECO:0000313" key="4">
    <source>
        <dbReference type="EMBL" id="TGZ81543.1"/>
    </source>
</evidence>